<dbReference type="InterPro" id="IPR002934">
    <property type="entry name" value="Polymerase_NTP_transf_dom"/>
</dbReference>
<evidence type="ECO:0000313" key="3">
    <source>
        <dbReference type="Proteomes" id="UP000292346"/>
    </source>
</evidence>
<keyword evidence="2" id="KW-0808">Transferase</keyword>
<name>A0A4R0HKF6_9ACTN</name>
<evidence type="ECO:0000313" key="2">
    <source>
        <dbReference type="EMBL" id="TCC10334.1"/>
    </source>
</evidence>
<accession>A0A4R0HKF6</accession>
<organism evidence="2 3">
    <name type="scientific">Kribbella soli</name>
    <dbReference type="NCBI Taxonomy" id="1124743"/>
    <lineage>
        <taxon>Bacteria</taxon>
        <taxon>Bacillati</taxon>
        <taxon>Actinomycetota</taxon>
        <taxon>Actinomycetes</taxon>
        <taxon>Propionibacteriales</taxon>
        <taxon>Kribbellaceae</taxon>
        <taxon>Kribbella</taxon>
    </lineage>
</organism>
<dbReference type="InterPro" id="IPR043519">
    <property type="entry name" value="NT_sf"/>
</dbReference>
<dbReference type="RefSeq" id="WP_131334748.1">
    <property type="nucleotide sequence ID" value="NZ_SJJZ01000001.1"/>
</dbReference>
<dbReference type="Pfam" id="PF01909">
    <property type="entry name" value="NTP_transf_2"/>
    <property type="match status" value="1"/>
</dbReference>
<dbReference type="Gene3D" id="3.30.460.10">
    <property type="entry name" value="Beta Polymerase, domain 2"/>
    <property type="match status" value="1"/>
</dbReference>
<protein>
    <submittedName>
        <fullName evidence="2">Nucleotidyltransferase domain-containing protein</fullName>
    </submittedName>
</protein>
<dbReference type="Proteomes" id="UP000292346">
    <property type="component" value="Unassembled WGS sequence"/>
</dbReference>
<proteinExistence type="predicted"/>
<gene>
    <name evidence="2" type="ORF">E0H45_03140</name>
</gene>
<dbReference type="EMBL" id="SJJZ01000001">
    <property type="protein sequence ID" value="TCC10334.1"/>
    <property type="molecule type" value="Genomic_DNA"/>
</dbReference>
<comment type="caution">
    <text evidence="2">The sequence shown here is derived from an EMBL/GenBank/DDBJ whole genome shotgun (WGS) entry which is preliminary data.</text>
</comment>
<dbReference type="SUPFAM" id="SSF81301">
    <property type="entry name" value="Nucleotidyltransferase"/>
    <property type="match status" value="1"/>
</dbReference>
<keyword evidence="3" id="KW-1185">Reference proteome</keyword>
<feature type="domain" description="Polymerase nucleotidyl transferase" evidence="1">
    <location>
        <begin position="3"/>
        <end position="32"/>
    </location>
</feature>
<dbReference type="OrthoDB" id="3826063at2"/>
<reference evidence="2 3" key="1">
    <citation type="submission" date="2019-02" db="EMBL/GenBank/DDBJ databases">
        <title>Kribbella capetownensis sp. nov. and Kribbella speibonae sp. nov., isolated from soil.</title>
        <authorList>
            <person name="Curtis S.M."/>
            <person name="Norton I."/>
            <person name="Everest G.J."/>
            <person name="Meyers P.R."/>
        </authorList>
    </citation>
    <scope>NUCLEOTIDE SEQUENCE [LARGE SCALE GENOMIC DNA]</scope>
    <source>
        <strain evidence="2 3">KCTC 29219</strain>
    </source>
</reference>
<dbReference type="GO" id="GO:0016779">
    <property type="term" value="F:nucleotidyltransferase activity"/>
    <property type="evidence" value="ECO:0007669"/>
    <property type="project" value="InterPro"/>
</dbReference>
<dbReference type="CDD" id="cd05403">
    <property type="entry name" value="NT_KNTase_like"/>
    <property type="match status" value="1"/>
</dbReference>
<dbReference type="AlphaFoldDB" id="A0A4R0HKF6"/>
<evidence type="ECO:0000259" key="1">
    <source>
        <dbReference type="Pfam" id="PF01909"/>
    </source>
</evidence>
<sequence>MTVTEVWLYGSVARGTFTPQSDLDLLVASDAQCPIEIELEPIVAGLPQVEHRSITSYTWPQLAQMSAYGSLFLLHLKLEARLLHRRGDDAAGLVNLLGTLQPYRLAHRDLRGFSATLDDVAESLADGGDPAYELSVIATVIRHCSVLACYLDGEPEFSRDKSIPIALERFGMHKFAQGALEIYKYRIARARKVRIEDHPSGEEALMWLDAAKHFVDAVGSYHARK</sequence>